<dbReference type="AlphaFoldDB" id="A0A9P9Z8Q8"/>
<dbReference type="InterPro" id="IPR029058">
    <property type="entry name" value="AB_hydrolase_fold"/>
</dbReference>
<name>A0A9P9Z8Q8_9POAL</name>
<sequence length="279" mass="30641">MSGDRLTGFTHDGLHFDVRDEGPADGPVVVLLHGFPQTSSSWDGVVPVLHEAGYRTVAPDQRGYSPGARPRGRSSYTLGKLVDDVVALVEQVGAGPVHLVGHDWGAAVAWSVASAHPEVVRTLTTVSVPHPQAFVRALRTPSQLAKSWYMGFFQLPWLPERAMSSPAVSRRMLGRIGMDRAAHERFRREIVQGGALHGGICWYRALPLENPRGLGRRVTVPTTFVWSDADGALGRTGAELTAEYVDAATYRFEVLEGVSHWIPEQEPRRLAEIVLDRVR</sequence>
<evidence type="ECO:0000313" key="4">
    <source>
        <dbReference type="EMBL" id="KAJ1684419.1"/>
    </source>
</evidence>
<accession>A0A9P9Z8Q8</accession>
<dbReference type="InterPro" id="IPR000639">
    <property type="entry name" value="Epox_hydrolase-like"/>
</dbReference>
<dbReference type="SUPFAM" id="SSF53474">
    <property type="entry name" value="alpha/beta-Hydrolases"/>
    <property type="match status" value="1"/>
</dbReference>
<evidence type="ECO:0000256" key="1">
    <source>
        <dbReference type="ARBA" id="ARBA00022801"/>
    </source>
</evidence>
<evidence type="ECO:0000313" key="5">
    <source>
        <dbReference type="Proteomes" id="UP001151287"/>
    </source>
</evidence>
<comment type="caution">
    <text evidence="4">The sequence shown here is derived from an EMBL/GenBank/DDBJ whole genome shotgun (WGS) entry which is preliminary data.</text>
</comment>
<dbReference type="InterPro" id="IPR000073">
    <property type="entry name" value="AB_hydrolase_1"/>
</dbReference>
<evidence type="ECO:0000256" key="2">
    <source>
        <dbReference type="ARBA" id="ARBA00038334"/>
    </source>
</evidence>
<gene>
    <name evidence="4" type="ORF">LUZ63_020174</name>
</gene>
<dbReference type="EMBL" id="JAMQYH010000029">
    <property type="protein sequence ID" value="KAJ1684419.1"/>
    <property type="molecule type" value="Genomic_DNA"/>
</dbReference>
<dbReference type="Gene3D" id="3.40.50.1820">
    <property type="entry name" value="alpha/beta hydrolase"/>
    <property type="match status" value="1"/>
</dbReference>
<feature type="domain" description="AB hydrolase-1" evidence="3">
    <location>
        <begin position="27"/>
        <end position="171"/>
    </location>
</feature>
<organism evidence="4 5">
    <name type="scientific">Rhynchospora breviuscula</name>
    <dbReference type="NCBI Taxonomy" id="2022672"/>
    <lineage>
        <taxon>Eukaryota</taxon>
        <taxon>Viridiplantae</taxon>
        <taxon>Streptophyta</taxon>
        <taxon>Embryophyta</taxon>
        <taxon>Tracheophyta</taxon>
        <taxon>Spermatophyta</taxon>
        <taxon>Magnoliopsida</taxon>
        <taxon>Liliopsida</taxon>
        <taxon>Poales</taxon>
        <taxon>Cyperaceae</taxon>
        <taxon>Cyperoideae</taxon>
        <taxon>Rhynchosporeae</taxon>
        <taxon>Rhynchospora</taxon>
    </lineage>
</organism>
<protein>
    <recommendedName>
        <fullName evidence="3">AB hydrolase-1 domain-containing protein</fullName>
    </recommendedName>
</protein>
<keyword evidence="1" id="KW-0378">Hydrolase</keyword>
<keyword evidence="5" id="KW-1185">Reference proteome</keyword>
<dbReference type="Pfam" id="PF00561">
    <property type="entry name" value="Abhydrolase_1"/>
    <property type="match status" value="1"/>
</dbReference>
<comment type="similarity">
    <text evidence="2">Belongs to the AB hydrolase superfamily. Epoxide hydrolase family.</text>
</comment>
<dbReference type="PANTHER" id="PTHR43329">
    <property type="entry name" value="EPOXIDE HYDROLASE"/>
    <property type="match status" value="1"/>
</dbReference>
<proteinExistence type="inferred from homology"/>
<reference evidence="4" key="1">
    <citation type="journal article" date="2022" name="Cell">
        <title>Repeat-based holocentromeres influence genome architecture and karyotype evolution.</title>
        <authorList>
            <person name="Hofstatter P.G."/>
            <person name="Thangavel G."/>
            <person name="Lux T."/>
            <person name="Neumann P."/>
            <person name="Vondrak T."/>
            <person name="Novak P."/>
            <person name="Zhang M."/>
            <person name="Costa L."/>
            <person name="Castellani M."/>
            <person name="Scott A."/>
            <person name="Toegelov H."/>
            <person name="Fuchs J."/>
            <person name="Mata-Sucre Y."/>
            <person name="Dias Y."/>
            <person name="Vanzela A.L.L."/>
            <person name="Huettel B."/>
            <person name="Almeida C.C.S."/>
            <person name="Simkova H."/>
            <person name="Souza G."/>
            <person name="Pedrosa-Harand A."/>
            <person name="Macas J."/>
            <person name="Mayer K.F.X."/>
            <person name="Houben A."/>
            <person name="Marques A."/>
        </authorList>
    </citation>
    <scope>NUCLEOTIDE SEQUENCE</scope>
    <source>
        <strain evidence="4">RhyBre1mFocal</strain>
    </source>
</reference>
<dbReference type="OrthoDB" id="1898037at2759"/>
<dbReference type="GO" id="GO:0016787">
    <property type="term" value="F:hydrolase activity"/>
    <property type="evidence" value="ECO:0007669"/>
    <property type="project" value="UniProtKB-KW"/>
</dbReference>
<dbReference type="Proteomes" id="UP001151287">
    <property type="component" value="Unassembled WGS sequence"/>
</dbReference>
<dbReference type="PRINTS" id="PR00412">
    <property type="entry name" value="EPOXHYDRLASE"/>
</dbReference>
<evidence type="ECO:0000259" key="3">
    <source>
        <dbReference type="Pfam" id="PF00561"/>
    </source>
</evidence>